<dbReference type="AlphaFoldDB" id="A0A2S6G9C6"/>
<organism evidence="2 3">
    <name type="scientific">Marinobacter persicus</name>
    <dbReference type="NCBI Taxonomy" id="930118"/>
    <lineage>
        <taxon>Bacteria</taxon>
        <taxon>Pseudomonadati</taxon>
        <taxon>Pseudomonadota</taxon>
        <taxon>Gammaproteobacteria</taxon>
        <taxon>Pseudomonadales</taxon>
        <taxon>Marinobacteraceae</taxon>
        <taxon>Marinobacter</taxon>
    </lineage>
</organism>
<dbReference type="PANTHER" id="PTHR36932:SF1">
    <property type="entry name" value="CAPSULAR POLYSACCHARIDE BIOSYNTHESIS PROTEIN"/>
    <property type="match status" value="1"/>
</dbReference>
<keyword evidence="2" id="KW-0436">Ligase</keyword>
<sequence>MASNAEAIYLASPVWLQNLLVTGMGYRLFQKRYTGLYHHLLQQARDAREWTPAQRETWQNQQLHRMVRHCRNAIPYYQRLFAEHGLHENDITALSDLHKIPPLDKQTVRENAEELRHAGEKPWLVQHTSGSTGTPLALGVNEHTYKLAMALVVDHEESHGVPFGARRATFAGRMVQPPDNMSPPFARYNRAENQRLYSAYHLNDQTFDWYRRDLDRFQPRELIGYPSAISELASCYLRSATEPKFQPKAIVTNSETLLDWQREKIESVFNCPVFDYYGTAEYLVFAGQDQSGLYRTNPLLGIAEVCTSEQQPDSGPILATTLTNTCMPILRYRIGDTATLESPRAPGSGPVSILKAINGREDDYIQTPDGRRLGRMDHIFKGVRGIREAQIIQTAPDHCTVKLVPEGLLEPSDSDTIRANFRKRVADAMVLTIEPVESIPRGRNGKFKNVIGMDGIDHGY</sequence>
<dbReference type="InterPro" id="IPR042099">
    <property type="entry name" value="ANL_N_sf"/>
</dbReference>
<comment type="caution">
    <text evidence="2">The sequence shown here is derived from an EMBL/GenBank/DDBJ whole genome shotgun (WGS) entry which is preliminary data.</text>
</comment>
<dbReference type="EMBL" id="PTIT01000004">
    <property type="protein sequence ID" value="PPK52719.1"/>
    <property type="molecule type" value="Genomic_DNA"/>
</dbReference>
<dbReference type="Proteomes" id="UP000239446">
    <property type="component" value="Unassembled WGS sequence"/>
</dbReference>
<proteinExistence type="predicted"/>
<dbReference type="OrthoDB" id="580775at2"/>
<reference evidence="2 3" key="2">
    <citation type="submission" date="2018-02" db="EMBL/GenBank/DDBJ databases">
        <title>Subsurface microbial communities from deep shales in Ohio and West Virginia, USA.</title>
        <authorList>
            <person name="Wrighton K."/>
        </authorList>
    </citation>
    <scope>NUCLEOTIDE SEQUENCE [LARGE SCALE GENOMIC DNA]</scope>
    <source>
        <strain evidence="2 3">UTICA-S1B9</strain>
    </source>
</reference>
<dbReference type="GO" id="GO:0016874">
    <property type="term" value="F:ligase activity"/>
    <property type="evidence" value="ECO:0007669"/>
    <property type="project" value="UniProtKB-KW"/>
</dbReference>
<name>A0A2S6G9C6_9GAMM</name>
<dbReference type="Gene3D" id="3.40.50.12780">
    <property type="entry name" value="N-terminal domain of ligase-like"/>
    <property type="match status" value="1"/>
</dbReference>
<protein>
    <submittedName>
        <fullName evidence="2">Phenylacetate-CoA ligase</fullName>
    </submittedName>
</protein>
<dbReference type="SUPFAM" id="SSF56801">
    <property type="entry name" value="Acetyl-CoA synthetase-like"/>
    <property type="match status" value="1"/>
</dbReference>
<evidence type="ECO:0000313" key="4">
    <source>
        <dbReference type="Proteomes" id="UP000239648"/>
    </source>
</evidence>
<keyword evidence="4" id="KW-1185">Reference proteome</keyword>
<evidence type="ECO:0000313" key="1">
    <source>
        <dbReference type="EMBL" id="PPK52719.1"/>
    </source>
</evidence>
<dbReference type="EMBL" id="PTIU01000004">
    <property type="protein sequence ID" value="PPK55735.1"/>
    <property type="molecule type" value="Genomic_DNA"/>
</dbReference>
<dbReference type="RefSeq" id="WP_104415329.1">
    <property type="nucleotide sequence ID" value="NZ_PTIT01000004.1"/>
</dbReference>
<dbReference type="PANTHER" id="PTHR36932">
    <property type="entry name" value="CAPSULAR POLYSACCHARIDE BIOSYNTHESIS PROTEIN"/>
    <property type="match status" value="1"/>
</dbReference>
<evidence type="ECO:0000313" key="3">
    <source>
        <dbReference type="Proteomes" id="UP000239446"/>
    </source>
</evidence>
<accession>A0A2S6G9C6</accession>
<reference evidence="1 4" key="1">
    <citation type="submission" date="2018-02" db="EMBL/GenBank/DDBJ databases">
        <title>Deep subsurface shale carbon reservoir microbial communities from Ohio and West Virginia, USA.</title>
        <authorList>
            <person name="Wrighton K."/>
        </authorList>
    </citation>
    <scope>NUCLEOTIDE SEQUENCE [LARGE SCALE GENOMIC DNA]</scope>
    <source>
        <strain evidence="1 4">UTICA-S1B6</strain>
    </source>
</reference>
<gene>
    <name evidence="2" type="ORF">B0H24_1004139</name>
    <name evidence="1" type="ORF">BY455_10436</name>
</gene>
<dbReference type="InterPro" id="IPR053158">
    <property type="entry name" value="CapK_Type1_Caps_Biosynth"/>
</dbReference>
<dbReference type="Proteomes" id="UP000239648">
    <property type="component" value="Unassembled WGS sequence"/>
</dbReference>
<evidence type="ECO:0000313" key="2">
    <source>
        <dbReference type="EMBL" id="PPK55735.1"/>
    </source>
</evidence>